<dbReference type="AlphaFoldDB" id="A0A7G9WCI4"/>
<evidence type="ECO:0000259" key="4">
    <source>
        <dbReference type="SMART" id="SM00382"/>
    </source>
</evidence>
<dbReference type="InterPro" id="IPR045006">
    <property type="entry name" value="CHLI-like"/>
</dbReference>
<dbReference type="RefSeq" id="WP_213166787.1">
    <property type="nucleotide sequence ID" value="NZ_CP058559.1"/>
</dbReference>
<evidence type="ECO:0000256" key="2">
    <source>
        <dbReference type="ARBA" id="ARBA00022741"/>
    </source>
</evidence>
<dbReference type="Pfam" id="PF13541">
    <property type="entry name" value="ChlI"/>
    <property type="match status" value="1"/>
</dbReference>
<dbReference type="SMART" id="SM00382">
    <property type="entry name" value="AAA"/>
    <property type="match status" value="1"/>
</dbReference>
<dbReference type="Gene3D" id="3.40.50.300">
    <property type="entry name" value="P-loop containing nucleotide triphosphate hydrolases"/>
    <property type="match status" value="1"/>
</dbReference>
<evidence type="ECO:0000256" key="1">
    <source>
        <dbReference type="ARBA" id="ARBA00006354"/>
    </source>
</evidence>
<dbReference type="InterPro" id="IPR014721">
    <property type="entry name" value="Ribsml_uS5_D2-typ_fold_subgr"/>
</dbReference>
<dbReference type="GO" id="GO:0003677">
    <property type="term" value="F:DNA binding"/>
    <property type="evidence" value="ECO:0007669"/>
    <property type="project" value="InterPro"/>
</dbReference>
<organism evidence="5 6">
    <name type="scientific">Alkalicella caledoniensis</name>
    <dbReference type="NCBI Taxonomy" id="2731377"/>
    <lineage>
        <taxon>Bacteria</taxon>
        <taxon>Bacillati</taxon>
        <taxon>Bacillota</taxon>
        <taxon>Clostridia</taxon>
        <taxon>Eubacteriales</taxon>
        <taxon>Proteinivoracaceae</taxon>
        <taxon>Alkalicella</taxon>
    </lineage>
</organism>
<dbReference type="InterPro" id="IPR000523">
    <property type="entry name" value="Mg_chelatse_chII-like_cat_dom"/>
</dbReference>
<dbReference type="Pfam" id="PF13335">
    <property type="entry name" value="Mg_chelatase_C"/>
    <property type="match status" value="1"/>
</dbReference>
<evidence type="ECO:0000256" key="3">
    <source>
        <dbReference type="ARBA" id="ARBA00022840"/>
    </source>
</evidence>
<dbReference type="Gene3D" id="3.30.230.10">
    <property type="match status" value="1"/>
</dbReference>
<accession>A0A7G9WCI4</accession>
<feature type="domain" description="AAA+ ATPase" evidence="4">
    <location>
        <begin position="212"/>
        <end position="394"/>
    </location>
</feature>
<comment type="similarity">
    <text evidence="1">Belongs to the Mg-chelatase subunits D/I family. ComM subfamily.</text>
</comment>
<keyword evidence="3" id="KW-0067">ATP-binding</keyword>
<dbReference type="EMBL" id="CP058559">
    <property type="protein sequence ID" value="QNO16396.1"/>
    <property type="molecule type" value="Genomic_DNA"/>
</dbReference>
<dbReference type="InterPro" id="IPR001208">
    <property type="entry name" value="MCM_dom"/>
</dbReference>
<reference evidence="5 6" key="1">
    <citation type="submission" date="2020-07" db="EMBL/GenBank/DDBJ databases">
        <title>Alkalicella. sp. LB2 genome.</title>
        <authorList>
            <person name="Postec A."/>
            <person name="Quemeneur M."/>
        </authorList>
    </citation>
    <scope>NUCLEOTIDE SEQUENCE [LARGE SCALE GENOMIC DNA]</scope>
    <source>
        <strain evidence="5 6">LB2</strain>
    </source>
</reference>
<evidence type="ECO:0000313" key="5">
    <source>
        <dbReference type="EMBL" id="QNO16396.1"/>
    </source>
</evidence>
<dbReference type="InterPro" id="IPR027417">
    <property type="entry name" value="P-loop_NTPase"/>
</dbReference>
<dbReference type="NCBIfam" id="TIGR00368">
    <property type="entry name" value="YifB family Mg chelatase-like AAA ATPase"/>
    <property type="match status" value="1"/>
</dbReference>
<dbReference type="InterPro" id="IPR003593">
    <property type="entry name" value="AAA+_ATPase"/>
</dbReference>
<sequence>MLAIAKSCGVLGLDGNIIEVEVNISKGFPSFEIVGLPDTAVREAKERVKAAVFNSGYKFPSNKIIVNLAPADIKKEGAIYDLPIALGILAADNQWPKQYLENIVTCGELSLDGRVREINGILPMAVHLKEKEQKKFMVPFNNKEEGALVKGVEIYPVSTLKEAVDHILNIKKLAAFKGSLGGSQGQGENLGDFSEVKGQKAVKRAMEIAAAGGHNLLLIGPPGTGKSMLAKRFASILPPLTYDETLEVSKIFSVAGLLRKTGLFSKRPFRAPHHTVSYGGLVGGGRIPKPGEISLAHKGVLFLDELPEFSRDVLEVLRQPLEDREIVISRVSGSIKYPADFILVSSMNPCPCGFYNSPTTQCSCSLSKVDKYRGKISGPLLDRLDIHIEVPAVKFNELMGDDIKEESSEDILKRVIKAREIQFDRYKDNDSIDYNSRLSGKILKSCCNLDGESKALLETAFNNLGLSARAYDKILKVARTIADLEGSENIQMNHVAEAIQYRSLDSNYWNR</sequence>
<keyword evidence="2" id="KW-0547">Nucleotide-binding</keyword>
<dbReference type="Pfam" id="PF01078">
    <property type="entry name" value="Mg_chelatase"/>
    <property type="match status" value="1"/>
</dbReference>
<dbReference type="SUPFAM" id="SSF52540">
    <property type="entry name" value="P-loop containing nucleoside triphosphate hydrolases"/>
    <property type="match status" value="1"/>
</dbReference>
<dbReference type="InterPro" id="IPR004482">
    <property type="entry name" value="Mg_chelat-rel"/>
</dbReference>
<dbReference type="InterPro" id="IPR020568">
    <property type="entry name" value="Ribosomal_Su5_D2-typ_SF"/>
</dbReference>
<protein>
    <submittedName>
        <fullName evidence="5">YifB family Mg chelatase-like AAA ATPase</fullName>
    </submittedName>
</protein>
<proteinExistence type="inferred from homology"/>
<dbReference type="InterPro" id="IPR025158">
    <property type="entry name" value="Mg_chelat-rel_C"/>
</dbReference>
<keyword evidence="6" id="KW-1185">Reference proteome</keyword>
<dbReference type="PRINTS" id="PR01657">
    <property type="entry name" value="MCMFAMILY"/>
</dbReference>
<dbReference type="PANTHER" id="PTHR32039">
    <property type="entry name" value="MAGNESIUM-CHELATASE SUBUNIT CHLI"/>
    <property type="match status" value="1"/>
</dbReference>
<name>A0A7G9WCI4_ALKCA</name>
<dbReference type="PANTHER" id="PTHR32039:SF7">
    <property type="entry name" value="COMPETENCE PROTEIN COMM"/>
    <property type="match status" value="1"/>
</dbReference>
<gene>
    <name evidence="5" type="ORF">HYG86_17260</name>
</gene>
<dbReference type="KEGG" id="acae:HYG86_17260"/>
<dbReference type="GO" id="GO:0005524">
    <property type="term" value="F:ATP binding"/>
    <property type="evidence" value="ECO:0007669"/>
    <property type="project" value="UniProtKB-KW"/>
</dbReference>
<dbReference type="SUPFAM" id="SSF54211">
    <property type="entry name" value="Ribosomal protein S5 domain 2-like"/>
    <property type="match status" value="1"/>
</dbReference>
<evidence type="ECO:0000313" key="6">
    <source>
        <dbReference type="Proteomes" id="UP000516160"/>
    </source>
</evidence>
<dbReference type="Proteomes" id="UP000516160">
    <property type="component" value="Chromosome"/>
</dbReference>